<dbReference type="Gene3D" id="3.90.1720.10">
    <property type="entry name" value="endopeptidase domain like (from Nostoc punctiforme)"/>
    <property type="match status" value="1"/>
</dbReference>
<evidence type="ECO:0000313" key="2">
    <source>
        <dbReference type="Proteomes" id="UP000216052"/>
    </source>
</evidence>
<evidence type="ECO:0000313" key="1">
    <source>
        <dbReference type="EMBL" id="XFO75461.1"/>
    </source>
</evidence>
<dbReference type="EMBL" id="CP155571">
    <property type="protein sequence ID" value="XFO75461.1"/>
    <property type="molecule type" value="Genomic_DNA"/>
</dbReference>
<gene>
    <name evidence="1" type="ORF">SPACI_055820</name>
</gene>
<sequence>MYKGFTASSPEGFVAQEFDKMAPAPGINWSGSTETWLDQARRNGWAVKNSAADAKLGSIVILSDQANKMMVGIVRDVKDTGIRFDTLAHNKQVQQKMITYQSDTEYKIMGYIWPERTAPRPKLIIAK</sequence>
<protein>
    <recommendedName>
        <fullName evidence="3">CHAP domain protein</fullName>
    </recommendedName>
</protein>
<accession>A0ABZ3JCC3</accession>
<proteinExistence type="predicted"/>
<reference evidence="1" key="1">
    <citation type="submission" date="2024-05" db="EMBL/GenBank/DDBJ databases">
        <title>Isolation and characterization of Sporomusa carbonis sp. nov., a carboxydotrophic hydrogenogen in the genus of Sporomusa isolated from a charcoal burning pile.</title>
        <authorList>
            <person name="Boeer T."/>
            <person name="Rosenbaum F."/>
            <person name="Eysell L."/>
            <person name="Mueller V."/>
            <person name="Daniel R."/>
            <person name="Poehlein A."/>
        </authorList>
    </citation>
    <scope>NUCLEOTIDE SEQUENCE [LARGE SCALE GENOMIC DNA]</scope>
    <source>
        <strain evidence="1">DSM 3132</strain>
    </source>
</reference>
<name>A0ABZ3JCC3_SPOA4</name>
<keyword evidence="2" id="KW-1185">Reference proteome</keyword>
<dbReference type="Proteomes" id="UP000216052">
    <property type="component" value="Chromosome"/>
</dbReference>
<organism evidence="1 2">
    <name type="scientific">Sporomusa acidovorans (strain ATCC 49682 / DSM 3132 / Mol)</name>
    <dbReference type="NCBI Taxonomy" id="1123286"/>
    <lineage>
        <taxon>Bacteria</taxon>
        <taxon>Bacillati</taxon>
        <taxon>Bacillota</taxon>
        <taxon>Negativicutes</taxon>
        <taxon>Selenomonadales</taxon>
        <taxon>Sporomusaceae</taxon>
        <taxon>Sporomusa</taxon>
    </lineage>
</organism>
<evidence type="ECO:0008006" key="3">
    <source>
        <dbReference type="Google" id="ProtNLM"/>
    </source>
</evidence>
<dbReference type="RefSeq" id="WP_093793446.1">
    <property type="nucleotide sequence ID" value="NZ_CP155571.1"/>
</dbReference>